<gene>
    <name evidence="2" type="ORF">MC7420_782</name>
</gene>
<keyword evidence="3" id="KW-1185">Reference proteome</keyword>
<sequence length="46" mass="5089">MDSFTGFGKPLSKPLSYKERGFEFSPFRPPLAPPPVPLFDPPSVPL</sequence>
<dbReference type="EMBL" id="DS989851">
    <property type="protein sequence ID" value="EDX74908.1"/>
    <property type="molecule type" value="Genomic_DNA"/>
</dbReference>
<dbReference type="HOGENOM" id="CLU_3182400_0_0_3"/>
<dbReference type="Proteomes" id="UP000003835">
    <property type="component" value="Unassembled WGS sequence"/>
</dbReference>
<dbReference type="AlphaFoldDB" id="B4VSW1"/>
<evidence type="ECO:0000313" key="3">
    <source>
        <dbReference type="Proteomes" id="UP000003835"/>
    </source>
</evidence>
<organism evidence="2 3">
    <name type="scientific">Coleofasciculus chthonoplastes PCC 7420</name>
    <dbReference type="NCBI Taxonomy" id="118168"/>
    <lineage>
        <taxon>Bacteria</taxon>
        <taxon>Bacillati</taxon>
        <taxon>Cyanobacteriota</taxon>
        <taxon>Cyanophyceae</taxon>
        <taxon>Coleofasciculales</taxon>
        <taxon>Coleofasciculaceae</taxon>
        <taxon>Coleofasciculus</taxon>
    </lineage>
</organism>
<dbReference type="STRING" id="118168.MC7420_782"/>
<evidence type="ECO:0000313" key="2">
    <source>
        <dbReference type="EMBL" id="EDX74908.1"/>
    </source>
</evidence>
<accession>B4VSW1</accession>
<feature type="region of interest" description="Disordered" evidence="1">
    <location>
        <begin position="27"/>
        <end position="46"/>
    </location>
</feature>
<name>B4VSW1_9CYAN</name>
<proteinExistence type="predicted"/>
<evidence type="ECO:0000256" key="1">
    <source>
        <dbReference type="SAM" id="MobiDB-lite"/>
    </source>
</evidence>
<protein>
    <submittedName>
        <fullName evidence="2">Uncharacterized protein</fullName>
    </submittedName>
</protein>
<reference evidence="2 3" key="1">
    <citation type="submission" date="2008-07" db="EMBL/GenBank/DDBJ databases">
        <authorList>
            <person name="Tandeau de Marsac N."/>
            <person name="Ferriera S."/>
            <person name="Johnson J."/>
            <person name="Kravitz S."/>
            <person name="Beeson K."/>
            <person name="Sutton G."/>
            <person name="Rogers Y.-H."/>
            <person name="Friedman R."/>
            <person name="Frazier M."/>
            <person name="Venter J.C."/>
        </authorList>
    </citation>
    <scope>NUCLEOTIDE SEQUENCE [LARGE SCALE GENOMIC DNA]</scope>
    <source>
        <strain evidence="2 3">PCC 7420</strain>
    </source>
</reference>